<sequence length="496" mass="55070">MPKRDLTVLHRYFSGRLFPARTQQQQSDQKAIEAAGEMGRTLEITGRQNDKSLEKNPERFTKNVTEKGADPENGDPVRRRGHETSELEAATHLFKGSVGAGLFAMGDCFKNGGLAGATILLPIIAVMCVHCERMLIRGSVLAVERTPGVDFLDYPETVEKCFEHGPRPLRKMSRVMKLIVEMFLCVTQFGFCAIYFVFITENLHQVLQQNGIVISMSMVMLITLLPAMIPSLMTNLKYISPVSLFANVALLFGLIATLTIAFSDGPMPSVGDRHLFTGGAQLALFFGTALFSYEGIALILPLRNSMRRPEKFSTRFGVLNSTMFFTTALFIFTGFVSYVRWGEEVAGSITLNLVVEEVFSQVVKVIAALGVFLGYPIQFFVMIKILWPPLKRSNNCTQKYPITSQVCLRFFMVMMTFGVALVVPKLNLFISLIGALCSTCLAFVIPVLIDFVTRAQVPKALGVWSYIKNILILTVAVLGIVTGTYQSIVEIVKEFK</sequence>
<feature type="transmembrane region" description="Helical" evidence="6">
    <location>
        <begin position="406"/>
        <end position="423"/>
    </location>
</feature>
<dbReference type="STRING" id="7227.FBpp0306536"/>
<reference evidence="8 10" key="1">
    <citation type="journal article" date="2000" name="Science">
        <title>The genome sequence of Drosophila melanogaster.</title>
        <authorList>
            <person name="Adams M.D."/>
            <person name="Celniker S.E."/>
            <person name="Holt R.A."/>
            <person name="Evans C.A."/>
            <person name="Gocayne J.D."/>
            <person name="Amanatides P.G."/>
            <person name="Scherer S.E."/>
            <person name="Li P.W."/>
            <person name="Hoskins R.A."/>
            <person name="Galle R.F."/>
            <person name="George R.A."/>
            <person name="Lewis S.E."/>
            <person name="Richards S."/>
            <person name="Ashburner M."/>
            <person name="Henderson S.N."/>
            <person name="Sutton G.G."/>
            <person name="Wortman J.R."/>
            <person name="Yandell M.D."/>
            <person name="Zhang Q."/>
            <person name="Chen L.X."/>
            <person name="Brandon R.C."/>
            <person name="Rogers Y.H."/>
            <person name="Blazej R.G."/>
            <person name="Champe M."/>
            <person name="Pfeiffer B.D."/>
            <person name="Wan K.H."/>
            <person name="Doyle C."/>
            <person name="Baxter E.G."/>
            <person name="Helt G."/>
            <person name="Nelson C.R."/>
            <person name="Gabor G.L."/>
            <person name="Abril J.F."/>
            <person name="Agbayani A."/>
            <person name="An H.J."/>
            <person name="Andrews-Pfannkoch C."/>
            <person name="Baldwin D."/>
            <person name="Ballew R.M."/>
            <person name="Basu A."/>
            <person name="Baxendale J."/>
            <person name="Bayraktaroglu L."/>
            <person name="Beasley E.M."/>
            <person name="Beeson K.Y."/>
            <person name="Benos P.V."/>
            <person name="Berman B.P."/>
            <person name="Bhandari D."/>
            <person name="Bolshakov S."/>
            <person name="Borkova D."/>
            <person name="Botchan M.R."/>
            <person name="Bouck J."/>
            <person name="Brokstein P."/>
            <person name="Brottier P."/>
            <person name="Burtis K.C."/>
            <person name="Busam D.A."/>
            <person name="Butler H."/>
            <person name="Cadieu E."/>
            <person name="Center A."/>
            <person name="Chandra I."/>
            <person name="Cherry J.M."/>
            <person name="Cawley S."/>
            <person name="Dahlke C."/>
            <person name="Davenport L.B."/>
            <person name="Davies P."/>
            <person name="de Pablos B."/>
            <person name="Delcher A."/>
            <person name="Deng Z."/>
            <person name="Mays A.D."/>
            <person name="Dew I."/>
            <person name="Dietz S.M."/>
            <person name="Dodson K."/>
            <person name="Doup L.E."/>
            <person name="Downes M."/>
            <person name="Dugan-Rocha S."/>
            <person name="Dunkov B.C."/>
            <person name="Dunn P."/>
            <person name="Durbin K.J."/>
            <person name="Evangelista C.C."/>
            <person name="Ferraz C."/>
            <person name="Ferriera S."/>
            <person name="Fleischmann W."/>
            <person name="Fosler C."/>
            <person name="Gabrielian A.E."/>
            <person name="Garg N.S."/>
            <person name="Gelbart W.M."/>
            <person name="Glasser K."/>
            <person name="Glodek A."/>
            <person name="Gong F."/>
            <person name="Gorrell J.H."/>
            <person name="Gu Z."/>
            <person name="Guan P."/>
            <person name="Harris M."/>
            <person name="Harris N.L."/>
            <person name="Harvey D."/>
            <person name="Heiman T.J."/>
            <person name="Hernandez J.R."/>
            <person name="Houck J."/>
            <person name="Hostin D."/>
            <person name="Houston K.A."/>
            <person name="Howland T.J."/>
            <person name="Wei M.H."/>
            <person name="Ibegwam C."/>
            <person name="Jalali M."/>
            <person name="Kalush F."/>
            <person name="Karpen G.H."/>
            <person name="Ke Z."/>
            <person name="Kennison J.A."/>
            <person name="Ketchum K.A."/>
            <person name="Kimmel B.E."/>
            <person name="Kodira C.D."/>
            <person name="Kraft C."/>
            <person name="Kravitz S."/>
            <person name="Kulp D."/>
            <person name="Lai Z."/>
            <person name="Lasko P."/>
            <person name="Lei Y."/>
            <person name="Levitsky A.A."/>
            <person name="Li J."/>
            <person name="Li Z."/>
            <person name="Liang Y."/>
            <person name="Lin X."/>
            <person name="Liu X."/>
            <person name="Mattei B."/>
            <person name="McIntosh T.C."/>
            <person name="McLeod M.P."/>
            <person name="McPherson D."/>
            <person name="Merkulov G."/>
            <person name="Milshina N.V."/>
            <person name="Mobarry C."/>
            <person name="Morris J."/>
            <person name="Moshrefi A."/>
            <person name="Mount S.M."/>
            <person name="Moy M."/>
            <person name="Murphy B."/>
            <person name="Murphy L."/>
            <person name="Muzny D.M."/>
            <person name="Nelson D.L."/>
            <person name="Nelson D.R."/>
            <person name="Nelson K.A."/>
            <person name="Nixon K."/>
            <person name="Nusskern D.R."/>
            <person name="Pacleb J.M."/>
            <person name="Palazzolo M."/>
            <person name="Pittman G.S."/>
            <person name="Pan S."/>
            <person name="Pollard J."/>
            <person name="Puri V."/>
            <person name="Reese M.G."/>
            <person name="Reinert K."/>
            <person name="Remington K."/>
            <person name="Saunders R.D."/>
            <person name="Scheeler F."/>
            <person name="Shen H."/>
            <person name="Shue B.C."/>
            <person name="Siden-Kiamos I."/>
            <person name="Simpson M."/>
            <person name="Skupski M.P."/>
            <person name="Smith T."/>
            <person name="Spier E."/>
            <person name="Spradling A.C."/>
            <person name="Stapleton M."/>
            <person name="Strong R."/>
            <person name="Sun E."/>
            <person name="Svirskas R."/>
            <person name="Tector C."/>
            <person name="Turner R."/>
            <person name="Venter E."/>
            <person name="Wang A.H."/>
            <person name="Wang X."/>
            <person name="Wang Z.Y."/>
            <person name="Wassarman D.A."/>
            <person name="Weinstock G.M."/>
            <person name="Weissenbach J."/>
            <person name="Williams S.M."/>
            <person name="WoodageT"/>
            <person name="Worley K.C."/>
            <person name="Wu D."/>
            <person name="Yang S."/>
            <person name="Yao Q.A."/>
            <person name="Ye J."/>
            <person name="Yeh R.F."/>
            <person name="Zaveri J.S."/>
            <person name="Zhan M."/>
            <person name="Zhang G."/>
            <person name="Zhao Q."/>
            <person name="Zheng L."/>
            <person name="Zheng X.H."/>
            <person name="Zhong F.N."/>
            <person name="Zhong W."/>
            <person name="Zhou X."/>
            <person name="Zhu S."/>
            <person name="Zhu X."/>
            <person name="Smith H.O."/>
            <person name="Gibbs R.A."/>
            <person name="Myers E.W."/>
            <person name="Rubin G.M."/>
            <person name="Venter J.C."/>
        </authorList>
    </citation>
    <scope>NUCLEOTIDE SEQUENCE [LARGE SCALE GENOMIC DNA]</scope>
    <source>
        <strain evidence="10">Berkeley</strain>
    </source>
</reference>
<dbReference type="GO" id="GO:0005774">
    <property type="term" value="C:vacuolar membrane"/>
    <property type="evidence" value="ECO:0000318"/>
    <property type="project" value="GO_Central"/>
</dbReference>
<dbReference type="Proteomes" id="UP000000803">
    <property type="component" value="Chromosome X"/>
</dbReference>
<keyword evidence="4 6" id="KW-0472">Membrane</keyword>
<dbReference type="VEuPathDB" id="VectorBase:FBgn0030817"/>
<dbReference type="BioGRID-ORCS" id="32695">
    <property type="hits" value="0 hits in 3 CRISPR screens"/>
</dbReference>
<dbReference type="eggNOG" id="KOG1304">
    <property type="taxonomic scope" value="Eukaryota"/>
</dbReference>
<evidence type="ECO:0000256" key="6">
    <source>
        <dbReference type="SAM" id="Phobius"/>
    </source>
</evidence>
<proteinExistence type="predicted"/>
<dbReference type="PANTHER" id="PTHR22950:SF150">
    <property type="entry name" value="FI17861P1"/>
    <property type="match status" value="1"/>
</dbReference>
<reference evidence="8 10" key="5">
    <citation type="journal article" date="2002" name="Genome Biol.">
        <title>Heterochromatic sequences in a Drosophila whole-genome shotgun assembly.</title>
        <authorList>
            <person name="Hoskins R.A."/>
            <person name="Smith C.D."/>
            <person name="Carlson J.W."/>
            <person name="Carvalho A.B."/>
            <person name="Halpern A."/>
            <person name="Kaminker J.S."/>
            <person name="Kennedy C."/>
            <person name="Mungall C.J."/>
            <person name="Sullivan B.A."/>
            <person name="Sutton G.G."/>
            <person name="Yasuhara J.C."/>
            <person name="Wakimoto B.T."/>
            <person name="Myers E.W."/>
            <person name="Celniker S.E."/>
            <person name="Rubin G.M."/>
            <person name="Karpen G.H."/>
        </authorList>
    </citation>
    <scope>NUCLEOTIDE SEQUENCE [LARGE SCALE GENOMIC DNA]</scope>
    <source>
        <strain evidence="10">Berkeley</strain>
    </source>
</reference>
<reference evidence="8 10" key="4">
    <citation type="journal article" date="2002" name="Genome Biol.">
        <title>The transposable elements of the Drosophila melanogaster euchromatin: a genomics perspective.</title>
        <authorList>
            <person name="Kaminker J.S."/>
            <person name="Bergman C.M."/>
            <person name="Kronmiller B."/>
            <person name="Carlson J."/>
            <person name="Svirskas R."/>
            <person name="Patel S."/>
            <person name="Frise E."/>
            <person name="Wheeler D.A."/>
            <person name="Lewis S.E."/>
            <person name="Rubin G.M."/>
            <person name="Ashburner M."/>
            <person name="Celniker S.E."/>
        </authorList>
    </citation>
    <scope>NUCLEOTIDE SEQUENCE [LARGE SCALE GENOMIC DNA]</scope>
    <source>
        <strain evidence="10">Berkeley</strain>
    </source>
</reference>
<reference evidence="8 10" key="3">
    <citation type="journal article" date="2002" name="Genome Biol.">
        <title>Annotation of the Drosophila melanogaster euchromatic genome: a systematic review.</title>
        <authorList>
            <person name="Misra S."/>
            <person name="Crosby M.A."/>
            <person name="Mungall C.J."/>
            <person name="Matthews B.B."/>
            <person name="Campbell K.S."/>
            <person name="Hradecky P."/>
            <person name="Huang Y."/>
            <person name="Kaminker J.S."/>
            <person name="Millburn G.H."/>
            <person name="Prochnik S.E."/>
            <person name="Smith C.D."/>
            <person name="Tupy J.L."/>
            <person name="Whitfied E.J."/>
            <person name="Bayraktaroglu L."/>
            <person name="Berman B.P."/>
            <person name="Bettencourt B.R."/>
            <person name="Celniker S.E."/>
            <person name="de Grey A.D."/>
            <person name="Drysdale R.A."/>
            <person name="Harris N.L."/>
            <person name="Richter J."/>
            <person name="Russo S."/>
            <person name="Schroeder A.J."/>
            <person name="Shu S.Q."/>
            <person name="Stapleton M."/>
            <person name="Yamada C."/>
            <person name="Ashburner M."/>
            <person name="Gelbart W.M."/>
            <person name="Rubin G.M."/>
            <person name="Lewis S.E."/>
        </authorList>
    </citation>
    <scope>GENOME REANNOTATION</scope>
    <source>
        <strain evidence="10">Berkeley</strain>
    </source>
</reference>
<dbReference type="PANTHER" id="PTHR22950">
    <property type="entry name" value="AMINO ACID TRANSPORTER"/>
    <property type="match status" value="1"/>
</dbReference>
<dbReference type="GO" id="GO:0015179">
    <property type="term" value="F:L-amino acid transmembrane transporter activity"/>
    <property type="evidence" value="ECO:0000318"/>
    <property type="project" value="GO_Central"/>
</dbReference>
<dbReference type="Reactome" id="R-DME-352230">
    <property type="pathway name" value="Amino acid transport across the plasma membrane"/>
</dbReference>
<dbReference type="Reactome" id="R-DME-71240">
    <property type="pathway name" value="Tryptophan catabolism"/>
</dbReference>
<protein>
    <submittedName>
        <fullName evidence="8">Uncharacterized protein, isoform D</fullName>
    </submittedName>
</protein>
<dbReference type="FunCoup" id="M9PHT8">
    <property type="interactions" value="34"/>
</dbReference>
<dbReference type="GO" id="GO:0015171">
    <property type="term" value="F:amino acid transmembrane transporter activity"/>
    <property type="evidence" value="ECO:0000250"/>
    <property type="project" value="FlyBase"/>
</dbReference>
<evidence type="ECO:0000256" key="3">
    <source>
        <dbReference type="ARBA" id="ARBA00022989"/>
    </source>
</evidence>
<reference evidence="8 10" key="7">
    <citation type="journal article" date="2007" name="Science">
        <title>The Release 5.1 annotation of Drosophila melanogaster heterochromatin.</title>
        <authorList>
            <person name="Smith C.D."/>
            <person name="Shu S."/>
            <person name="Mungall C.J."/>
            <person name="Karpen G.H."/>
        </authorList>
    </citation>
    <scope>NUCLEOTIDE SEQUENCE [LARGE SCALE GENOMIC DNA]</scope>
    <source>
        <strain evidence="10">Berkeley</strain>
    </source>
</reference>
<reference evidence="8 10" key="6">
    <citation type="journal article" date="2005" name="PLoS Comput. Biol.">
        <title>Combined evidence annotation of transposable elements in genome sequences.</title>
        <authorList>
            <person name="Quesneville H."/>
            <person name="Bergman C.M."/>
            <person name="Andrieu O."/>
            <person name="Autard D."/>
            <person name="Nouaud D."/>
            <person name="Ashburner M."/>
            <person name="Anxolabehere D."/>
        </authorList>
    </citation>
    <scope>NUCLEOTIDE SEQUENCE [LARGE SCALE GENOMIC DNA]</scope>
    <source>
        <strain evidence="10">Berkeley</strain>
    </source>
</reference>
<keyword evidence="3 6" id="KW-1133">Transmembrane helix</keyword>
<name>M9PHT8_DROME</name>
<dbReference type="OMA" id="NGCAQKY"/>
<feature type="transmembrane region" description="Helical" evidence="6">
    <location>
        <begin position="178"/>
        <end position="199"/>
    </location>
</feature>
<dbReference type="RefSeq" id="NP_001259638.1">
    <property type="nucleotide sequence ID" value="NM_001272709.2"/>
</dbReference>
<reference evidence="8 10" key="2">
    <citation type="journal article" date="2002" name="Genome Biol.">
        <title>Finishing a whole-genome shotgun: release 3 of the Drosophila melanogaster euchromatic genome sequence.</title>
        <authorList>
            <person name="Celniker S.E."/>
            <person name="Wheeler D.A."/>
            <person name="Kronmiller B."/>
            <person name="Carlson J.W."/>
            <person name="Halpern A."/>
            <person name="Patel S."/>
            <person name="Adams M."/>
            <person name="Champe M."/>
            <person name="Dugan S.P."/>
            <person name="Frise E."/>
            <person name="Hodgson A."/>
            <person name="George R.A."/>
            <person name="Hoskins R.A."/>
            <person name="Laverty T."/>
            <person name="Muzny D.M."/>
            <person name="Nelson C.R."/>
            <person name="Pacleb J.M."/>
            <person name="Park S."/>
            <person name="Pfeiffer B.D."/>
            <person name="Richards S."/>
            <person name="Sodergren E.J."/>
            <person name="Svirskas R."/>
            <person name="Tabor P.E."/>
            <person name="Wan K."/>
            <person name="Stapleton M."/>
            <person name="Sutton G.G."/>
            <person name="Venter C."/>
            <person name="Weinstock G."/>
            <person name="Scherer S.E."/>
            <person name="Myers E.W."/>
            <person name="Gibbs R.A."/>
            <person name="Rubin G.M."/>
        </authorList>
    </citation>
    <scope>NUCLEOTIDE SEQUENCE [LARGE SCALE GENOMIC DNA]</scope>
    <source>
        <strain evidence="10">Berkeley</strain>
    </source>
</reference>
<feature type="transmembrane region" description="Helical" evidence="6">
    <location>
        <begin position="244"/>
        <end position="262"/>
    </location>
</feature>
<evidence type="ECO:0000313" key="8">
    <source>
        <dbReference type="EMBL" id="AGB95480.1"/>
    </source>
</evidence>
<evidence type="ECO:0000256" key="2">
    <source>
        <dbReference type="ARBA" id="ARBA00022692"/>
    </source>
</evidence>
<evidence type="ECO:0000313" key="9">
    <source>
        <dbReference type="FlyBase" id="FBgn0030817"/>
    </source>
</evidence>
<gene>
    <name evidence="8" type="primary">CT15971</name>
    <name evidence="8" type="synonym">Dmel\CG4991</name>
    <name evidence="8 9" type="ORF">CG4991</name>
    <name evidence="8" type="ORF">Dmel_CG4991</name>
</gene>
<feature type="transmembrane region" description="Helical" evidence="6">
    <location>
        <begin position="361"/>
        <end position="386"/>
    </location>
</feature>
<feature type="transmembrane region" description="Helical" evidence="6">
    <location>
        <begin position="470"/>
        <end position="488"/>
    </location>
</feature>
<dbReference type="EMBL" id="AE014298">
    <property type="protein sequence ID" value="AGB95480.1"/>
    <property type="molecule type" value="Genomic_DNA"/>
</dbReference>
<reference evidence="8 10" key="10">
    <citation type="journal article" date="2015" name="G3 (Bethesda)">
        <title>Gene Model Annotations for Drosophila melanogaster: The Rule-Benders.</title>
        <authorList>
            <consortium name="FlyBase Consortium"/>
            <person name="Crosby M.A."/>
            <person name="Gramates L.S."/>
            <person name="Dos Santos G."/>
            <person name="Matthews B.B."/>
            <person name="St Pierre S.E."/>
            <person name="Zhou P."/>
            <person name="Schroeder A.J."/>
            <person name="Falls K."/>
            <person name="Emmert D.B."/>
            <person name="Russo S.M."/>
            <person name="Gelbart W.M."/>
            <person name="null"/>
        </authorList>
    </citation>
    <scope>NUCLEOTIDE SEQUENCE [LARGE SCALE GENOMIC DNA]</scope>
    <source>
        <strain evidence="10">Berkeley</strain>
    </source>
</reference>
<dbReference type="PaxDb" id="7227-FBpp0288459"/>
<feature type="transmembrane region" description="Helical" evidence="6">
    <location>
        <begin position="282"/>
        <end position="302"/>
    </location>
</feature>
<accession>M9PHT8</accession>
<reference evidence="8 10" key="9">
    <citation type="journal article" date="2015" name="G3 (Bethesda)">
        <title>Gene Model Annotations for Drosophila melanogaster: Impact of High-Throughput Data.</title>
        <authorList>
            <consortium name="FlyBase Consortium"/>
            <person name="Matthews B.B."/>
            <person name="Dos Santos G."/>
            <person name="Crosby M.A."/>
            <person name="Emmert D.B."/>
            <person name="St Pierre S.E."/>
            <person name="Gramates L.S."/>
            <person name="Zhou P."/>
            <person name="Schroeder A.J."/>
            <person name="Falls K."/>
            <person name="Strelets V."/>
            <person name="Russo S.M."/>
            <person name="Gelbart W.M."/>
            <person name="null"/>
        </authorList>
    </citation>
    <scope>NUCLEOTIDE SEQUENCE [LARGE SCALE GENOMIC DNA]</scope>
    <source>
        <strain evidence="10">Berkeley</strain>
    </source>
</reference>
<dbReference type="InterPro" id="IPR013057">
    <property type="entry name" value="AA_transpt_TM"/>
</dbReference>
<dbReference type="Reactome" id="R-DME-428559">
    <property type="pathway name" value="Proton-coupled neutral amino acid transporters"/>
</dbReference>
<feature type="transmembrane region" description="Helical" evidence="6">
    <location>
        <begin position="429"/>
        <end position="449"/>
    </location>
</feature>
<dbReference type="GO" id="GO:0003333">
    <property type="term" value="P:amino acid transmembrane transport"/>
    <property type="evidence" value="ECO:0000250"/>
    <property type="project" value="FlyBase"/>
</dbReference>
<keyword evidence="2 6" id="KW-0812">Transmembrane</keyword>
<dbReference type="ExpressionAtlas" id="M9PHT8">
    <property type="expression patterns" value="baseline and differential"/>
</dbReference>
<evidence type="ECO:0000256" key="4">
    <source>
        <dbReference type="ARBA" id="ARBA00023136"/>
    </source>
</evidence>
<dbReference type="InParanoid" id="M9PHT8"/>
<keyword evidence="10" id="KW-1185">Reference proteome</keyword>
<dbReference type="Bgee" id="FBgn0030817">
    <property type="expression patterns" value="Expressed in oviduct (Drosophila) and 85 other cell types or tissues"/>
</dbReference>
<evidence type="ECO:0000256" key="5">
    <source>
        <dbReference type="SAM" id="MobiDB-lite"/>
    </source>
</evidence>
<dbReference type="DNASU" id="32695"/>
<dbReference type="OrthoDB" id="1684102at2759"/>
<organism evidence="8 10">
    <name type="scientific">Drosophila melanogaster</name>
    <name type="common">Fruit fly</name>
    <dbReference type="NCBI Taxonomy" id="7227"/>
    <lineage>
        <taxon>Eukaryota</taxon>
        <taxon>Metazoa</taxon>
        <taxon>Ecdysozoa</taxon>
        <taxon>Arthropoda</taxon>
        <taxon>Hexapoda</taxon>
        <taxon>Insecta</taxon>
        <taxon>Pterygota</taxon>
        <taxon>Neoptera</taxon>
        <taxon>Endopterygota</taxon>
        <taxon>Diptera</taxon>
        <taxon>Brachycera</taxon>
        <taxon>Muscomorpha</taxon>
        <taxon>Ephydroidea</taxon>
        <taxon>Drosophilidae</taxon>
        <taxon>Drosophila</taxon>
        <taxon>Sophophora</taxon>
    </lineage>
</organism>
<dbReference type="FlyBase" id="FBgn0030817">
    <property type="gene designation" value="CG4991"/>
</dbReference>
<reference evidence="8 10" key="8">
    <citation type="journal article" date="2007" name="Science">
        <title>Sequence finishing and mapping of Drosophila melanogaster heterochromatin.</title>
        <authorList>
            <person name="Hoskins R.A."/>
            <person name="Carlson J.W."/>
            <person name="Kennedy C."/>
            <person name="Acevedo D."/>
            <person name="Evans-Holm M."/>
            <person name="Frise E."/>
            <person name="Wan K.H."/>
            <person name="Park S."/>
            <person name="Mendez-Lago M."/>
            <person name="Rossi F."/>
            <person name="Villasante A."/>
            <person name="Dimitri P."/>
            <person name="Karpen G.H."/>
            <person name="Celniker S.E."/>
        </authorList>
    </citation>
    <scope>NUCLEOTIDE SEQUENCE [LARGE SCALE GENOMIC DNA]</scope>
    <source>
        <strain evidence="10">Berkeley</strain>
    </source>
</reference>
<dbReference type="AGR" id="FB:FBgn0030817"/>
<feature type="region of interest" description="Disordered" evidence="5">
    <location>
        <begin position="39"/>
        <end position="82"/>
    </location>
</feature>
<dbReference type="AlphaFoldDB" id="M9PHT8"/>
<feature type="transmembrane region" description="Helical" evidence="6">
    <location>
        <begin position="211"/>
        <end position="232"/>
    </location>
</feature>
<comment type="subcellular location">
    <subcellularLocation>
        <location evidence="1">Membrane</location>
        <topology evidence="1">Multi-pass membrane protein</topology>
    </subcellularLocation>
</comment>
<feature type="compositionally biased region" description="Basic and acidic residues" evidence="5">
    <location>
        <begin position="48"/>
        <end position="82"/>
    </location>
</feature>
<evidence type="ECO:0000313" key="10">
    <source>
        <dbReference type="Proteomes" id="UP000000803"/>
    </source>
</evidence>
<feature type="transmembrane region" description="Helical" evidence="6">
    <location>
        <begin position="323"/>
        <end position="341"/>
    </location>
</feature>
<reference evidence="8 10" key="11">
    <citation type="journal article" date="2015" name="Genome Res.">
        <title>The Release 6 reference sequence of the Drosophila melanogaster genome.</title>
        <authorList>
            <person name="Hoskins R.A."/>
            <person name="Carlson J.W."/>
            <person name="Wan K.H."/>
            <person name="Park S."/>
            <person name="Mendez I."/>
            <person name="Galle S.E."/>
            <person name="Booth B.W."/>
            <person name="Pfeiffer B.D."/>
            <person name="George R.A."/>
            <person name="Svirskas R."/>
            <person name="Krzywinski M."/>
            <person name="Schein J."/>
            <person name="Accardo M.C."/>
            <person name="Damia E."/>
            <person name="Messina G."/>
            <person name="Mendez-Lago M."/>
            <person name="de Pablos B."/>
            <person name="Demakova O.V."/>
            <person name="Andreyeva E.N."/>
            <person name="Boldyreva L.V."/>
            <person name="Marra M."/>
            <person name="Carvalho A.B."/>
            <person name="Dimitri P."/>
            <person name="Villasante A."/>
            <person name="Zhimulev I.F."/>
            <person name="Rubin G.M."/>
            <person name="Karpen G.H."/>
            <person name="Celniker S.E."/>
        </authorList>
    </citation>
    <scope>NUCLEOTIDE SEQUENCE [LARGE SCALE GENOMIC DNA]</scope>
    <source>
        <strain evidence="10">Berkeley</strain>
    </source>
</reference>
<feature type="domain" description="Amino acid transporter transmembrane" evidence="7">
    <location>
        <begin position="83"/>
        <end position="488"/>
    </location>
</feature>
<dbReference type="Pfam" id="PF01490">
    <property type="entry name" value="Aa_trans"/>
    <property type="match status" value="1"/>
</dbReference>
<evidence type="ECO:0000256" key="1">
    <source>
        <dbReference type="ARBA" id="ARBA00004141"/>
    </source>
</evidence>
<evidence type="ECO:0000259" key="7">
    <source>
        <dbReference type="Pfam" id="PF01490"/>
    </source>
</evidence>
<dbReference type="GeneID" id="32695"/>